<comment type="caution">
    <text evidence="1">The sequence shown here is derived from an EMBL/GenBank/DDBJ whole genome shotgun (WGS) entry which is preliminary data.</text>
</comment>
<dbReference type="AlphaFoldDB" id="X1TBW5"/>
<evidence type="ECO:0000313" key="1">
    <source>
        <dbReference type="EMBL" id="GAJ02833.1"/>
    </source>
</evidence>
<accession>X1TBW5</accession>
<organism evidence="1">
    <name type="scientific">marine sediment metagenome</name>
    <dbReference type="NCBI Taxonomy" id="412755"/>
    <lineage>
        <taxon>unclassified sequences</taxon>
        <taxon>metagenomes</taxon>
        <taxon>ecological metagenomes</taxon>
    </lineage>
</organism>
<sequence>MATRYYAHHLMRLTDEADSRFHELLSALDTKQLRGNDVVHIDSVRIRLAVDDFKTILTEIRRLK</sequence>
<dbReference type="EMBL" id="BARW01032628">
    <property type="protein sequence ID" value="GAJ02833.1"/>
    <property type="molecule type" value="Genomic_DNA"/>
</dbReference>
<protein>
    <submittedName>
        <fullName evidence="1">Uncharacterized protein</fullName>
    </submittedName>
</protein>
<proteinExistence type="predicted"/>
<gene>
    <name evidence="1" type="ORF">S12H4_51601</name>
</gene>
<name>X1TBW5_9ZZZZ</name>
<reference evidence="1" key="1">
    <citation type="journal article" date="2014" name="Front. Microbiol.">
        <title>High frequency of phylogenetically diverse reductive dehalogenase-homologous genes in deep subseafloor sedimentary metagenomes.</title>
        <authorList>
            <person name="Kawai M."/>
            <person name="Futagami T."/>
            <person name="Toyoda A."/>
            <person name="Takaki Y."/>
            <person name="Nishi S."/>
            <person name="Hori S."/>
            <person name="Arai W."/>
            <person name="Tsubouchi T."/>
            <person name="Morono Y."/>
            <person name="Uchiyama I."/>
            <person name="Ito T."/>
            <person name="Fujiyama A."/>
            <person name="Inagaki F."/>
            <person name="Takami H."/>
        </authorList>
    </citation>
    <scope>NUCLEOTIDE SEQUENCE</scope>
    <source>
        <strain evidence="1">Expedition CK06-06</strain>
    </source>
</reference>